<dbReference type="Pfam" id="PF00881">
    <property type="entry name" value="Nitroreductase"/>
    <property type="match status" value="1"/>
</dbReference>
<dbReference type="InterPro" id="IPR000415">
    <property type="entry name" value="Nitroreductase-like"/>
</dbReference>
<dbReference type="PANTHER" id="PTHR43745:SF2">
    <property type="entry name" value="NITROREDUCTASE MJ1384-RELATED"/>
    <property type="match status" value="1"/>
</dbReference>
<reference evidence="3 4" key="1">
    <citation type="submission" date="2018-08" db="EMBL/GenBank/DDBJ databases">
        <title>Lysobacter sp. zong2l5, whole genome shotgun sequence.</title>
        <authorList>
            <person name="Zhang X."/>
            <person name="Feng G."/>
            <person name="Zhu H."/>
        </authorList>
    </citation>
    <scope>NUCLEOTIDE SEQUENCE [LARGE SCALE GENOMIC DNA]</scope>
    <source>
        <strain evidence="4">zong2l5</strain>
    </source>
</reference>
<dbReference type="SUPFAM" id="SSF55469">
    <property type="entry name" value="FMN-dependent nitroreductase-like"/>
    <property type="match status" value="1"/>
</dbReference>
<dbReference type="PANTHER" id="PTHR43745">
    <property type="entry name" value="NITROREDUCTASE MJ1384-RELATED"/>
    <property type="match status" value="1"/>
</dbReference>
<sequence>MRSTEASATMPADTRAAGANGVRRDRTELLFAGDDTSAVDAFHARTTWGRTLDRGLSSRIRAFLSEPALREIVSRSRNEHRDAESIALPEAQLGELTLQQALLRRRSLASDAAPRDGAVGVDDLAAILKYSYGVLGERRLGETVPVQRLRACPSAGALYPLEIYPVVMDVTGLAPGVYHYDAVAHALSCLRREDARAAMPGFDLQPEFKAQASVVFVVTAVLLRSMAKYLDRGYRFVMNEAGALSQNLHLTAMARGLPGCVWGGFCDGDVAAYVGADGAREIVVLGFVVGKRSSHGKATS</sequence>
<protein>
    <submittedName>
        <fullName evidence="3">SagB/ThcOx family dehydrogenase</fullName>
    </submittedName>
</protein>
<dbReference type="Proteomes" id="UP000264492">
    <property type="component" value="Unassembled WGS sequence"/>
</dbReference>
<dbReference type="EMBL" id="QTSU01000001">
    <property type="protein sequence ID" value="RDZ28632.1"/>
    <property type="molecule type" value="Genomic_DNA"/>
</dbReference>
<dbReference type="NCBIfam" id="TIGR03605">
    <property type="entry name" value="antibiot_sagB"/>
    <property type="match status" value="1"/>
</dbReference>
<dbReference type="InterPro" id="IPR052544">
    <property type="entry name" value="Bacteriocin_Proc_Enz"/>
</dbReference>
<dbReference type="InterPro" id="IPR029479">
    <property type="entry name" value="Nitroreductase"/>
</dbReference>
<organism evidence="3 4">
    <name type="scientific">Lysobacter silvisoli</name>
    <dbReference type="NCBI Taxonomy" id="2293254"/>
    <lineage>
        <taxon>Bacteria</taxon>
        <taxon>Pseudomonadati</taxon>
        <taxon>Pseudomonadota</taxon>
        <taxon>Gammaproteobacteria</taxon>
        <taxon>Lysobacterales</taxon>
        <taxon>Lysobacteraceae</taxon>
        <taxon>Lysobacter</taxon>
    </lineage>
</organism>
<feature type="domain" description="Nitroreductase" evidence="2">
    <location>
        <begin position="149"/>
        <end position="291"/>
    </location>
</feature>
<keyword evidence="4" id="KW-1185">Reference proteome</keyword>
<proteinExistence type="predicted"/>
<feature type="region of interest" description="Disordered" evidence="1">
    <location>
        <begin position="1"/>
        <end position="20"/>
    </location>
</feature>
<dbReference type="AlphaFoldDB" id="A0A371K442"/>
<name>A0A371K442_9GAMM</name>
<comment type="caution">
    <text evidence="3">The sequence shown here is derived from an EMBL/GenBank/DDBJ whole genome shotgun (WGS) entry which is preliminary data.</text>
</comment>
<dbReference type="GO" id="GO:0016491">
    <property type="term" value="F:oxidoreductase activity"/>
    <property type="evidence" value="ECO:0007669"/>
    <property type="project" value="InterPro"/>
</dbReference>
<evidence type="ECO:0000256" key="1">
    <source>
        <dbReference type="SAM" id="MobiDB-lite"/>
    </source>
</evidence>
<dbReference type="CDD" id="cd02142">
    <property type="entry name" value="McbC_SagB-like_oxidoreductase"/>
    <property type="match status" value="1"/>
</dbReference>
<gene>
    <name evidence="3" type="ORF">DX914_05770</name>
</gene>
<evidence type="ECO:0000313" key="4">
    <source>
        <dbReference type="Proteomes" id="UP000264492"/>
    </source>
</evidence>
<dbReference type="InterPro" id="IPR020051">
    <property type="entry name" value="SagB-type_dehydrogenase"/>
</dbReference>
<evidence type="ECO:0000313" key="3">
    <source>
        <dbReference type="EMBL" id="RDZ28632.1"/>
    </source>
</evidence>
<evidence type="ECO:0000259" key="2">
    <source>
        <dbReference type="Pfam" id="PF00881"/>
    </source>
</evidence>
<accession>A0A371K442</accession>
<dbReference type="Gene3D" id="3.40.109.10">
    <property type="entry name" value="NADH Oxidase"/>
    <property type="match status" value="1"/>
</dbReference>